<accession>A0A953T6S4</accession>
<proteinExistence type="predicted"/>
<organism evidence="1 2">
    <name type="scientific">Zwartia hollandica</name>
    <dbReference type="NCBI Taxonomy" id="324606"/>
    <lineage>
        <taxon>Bacteria</taxon>
        <taxon>Pseudomonadati</taxon>
        <taxon>Pseudomonadota</taxon>
        <taxon>Betaproteobacteria</taxon>
        <taxon>Burkholderiales</taxon>
        <taxon>Alcaligenaceae</taxon>
        <taxon>Zwartia</taxon>
    </lineage>
</organism>
<dbReference type="Proteomes" id="UP000739565">
    <property type="component" value="Unassembled WGS sequence"/>
</dbReference>
<dbReference type="RefSeq" id="WP_259660485.1">
    <property type="nucleotide sequence ID" value="NZ_JAHXRI010000006.1"/>
</dbReference>
<comment type="caution">
    <text evidence="1">The sequence shown here is derived from an EMBL/GenBank/DDBJ whole genome shotgun (WGS) entry which is preliminary data.</text>
</comment>
<dbReference type="EMBL" id="JAHXRI010000006">
    <property type="protein sequence ID" value="MBZ1350089.1"/>
    <property type="molecule type" value="Genomic_DNA"/>
</dbReference>
<keyword evidence="2" id="KW-1185">Reference proteome</keyword>
<name>A0A953T6S4_9BURK</name>
<protein>
    <submittedName>
        <fullName evidence="1">Uncharacterized protein</fullName>
    </submittedName>
</protein>
<gene>
    <name evidence="1" type="ORF">KZZ10_05480</name>
</gene>
<reference evidence="1" key="1">
    <citation type="submission" date="2021-07" db="EMBL/GenBank/DDBJ databases">
        <title>New genus and species of the family Alcaligenaceae.</title>
        <authorList>
            <person name="Hahn M.W."/>
        </authorList>
    </citation>
    <scope>NUCLEOTIDE SEQUENCE</scope>
    <source>
        <strain evidence="1">LF4-65</strain>
    </source>
</reference>
<sequence>MSTVFFNELIKQCIEQKRPMSFGKLGAVETDCIANSFANNQVIWGDNLGINAGVFPLTQKIVGKWIKEYIDAIRTLDGCVEWWHGKDTDLLNKYNPTRFISREIDDLLPFHLGSDAWHYQLADKTVLVVHPMVDSIQAQADRFSSIWPGAAIKKLICIRSYYPPWVMAAHPYKTYFDCLAAIKKQIAKQHFDFAVVGAGAFSLPLLRFIKQMGLPCVHLGGQTQLLFGIRGLRWETEYSELWRQANFYNNSSFWIKPLPTDVPDNKALVENGCYW</sequence>
<evidence type="ECO:0000313" key="2">
    <source>
        <dbReference type="Proteomes" id="UP000739565"/>
    </source>
</evidence>
<dbReference type="AlphaFoldDB" id="A0A953T6S4"/>
<evidence type="ECO:0000313" key="1">
    <source>
        <dbReference type="EMBL" id="MBZ1350089.1"/>
    </source>
</evidence>